<protein>
    <submittedName>
        <fullName evidence="1">DUF2164 domain-containing protein</fullName>
    </submittedName>
</protein>
<evidence type="ECO:0000313" key="1">
    <source>
        <dbReference type="EMBL" id="MFC0214523.1"/>
    </source>
</evidence>
<organism evidence="1 2">
    <name type="scientific">Paenibacillus chartarius</name>
    <dbReference type="NCBI Taxonomy" id="747481"/>
    <lineage>
        <taxon>Bacteria</taxon>
        <taxon>Bacillati</taxon>
        <taxon>Bacillota</taxon>
        <taxon>Bacilli</taxon>
        <taxon>Bacillales</taxon>
        <taxon>Paenibacillaceae</taxon>
        <taxon>Paenibacillus</taxon>
    </lineage>
</organism>
<accession>A0ABV6DPE7</accession>
<comment type="caution">
    <text evidence="1">The sequence shown here is derived from an EMBL/GenBank/DDBJ whole genome shotgun (WGS) entry which is preliminary data.</text>
</comment>
<dbReference type="RefSeq" id="WP_377471899.1">
    <property type="nucleotide sequence ID" value="NZ_JBHLWN010000074.1"/>
</dbReference>
<dbReference type="EMBL" id="JBHLWN010000074">
    <property type="protein sequence ID" value="MFC0214523.1"/>
    <property type="molecule type" value="Genomic_DNA"/>
</dbReference>
<reference evidence="1 2" key="1">
    <citation type="submission" date="2024-09" db="EMBL/GenBank/DDBJ databases">
        <authorList>
            <person name="Sun Q."/>
            <person name="Mori K."/>
        </authorList>
    </citation>
    <scope>NUCLEOTIDE SEQUENCE [LARGE SCALE GENOMIC DNA]</scope>
    <source>
        <strain evidence="1 2">CCM 7759</strain>
    </source>
</reference>
<dbReference type="Proteomes" id="UP001589776">
    <property type="component" value="Unassembled WGS sequence"/>
</dbReference>
<gene>
    <name evidence="1" type="ORF">ACFFK0_18995</name>
</gene>
<sequence length="86" mass="9911">MSNPKANVIKLPREHKLLLLDRIRTIIEDHTDAKLGELGAETLLDALLRELGPHVYNQALQDARTTLQQRWTTLEDDLYALEKPLR</sequence>
<dbReference type="InterPro" id="IPR018680">
    <property type="entry name" value="DUF2164"/>
</dbReference>
<dbReference type="Pfam" id="PF09932">
    <property type="entry name" value="DUF2164"/>
    <property type="match status" value="1"/>
</dbReference>
<name>A0ABV6DPE7_9BACL</name>
<evidence type="ECO:0000313" key="2">
    <source>
        <dbReference type="Proteomes" id="UP001589776"/>
    </source>
</evidence>
<proteinExistence type="predicted"/>
<keyword evidence="2" id="KW-1185">Reference proteome</keyword>